<gene>
    <name evidence="2" type="ORF">FYJ85_11110</name>
</gene>
<feature type="domain" description="ERCC4" evidence="1">
    <location>
        <begin position="5"/>
        <end position="86"/>
    </location>
</feature>
<dbReference type="EMBL" id="VUNS01000011">
    <property type="protein sequence ID" value="MST97587.1"/>
    <property type="molecule type" value="Genomic_DNA"/>
</dbReference>
<organism evidence="2 3">
    <name type="scientific">Victivallis lenta</name>
    <dbReference type="NCBI Taxonomy" id="2606640"/>
    <lineage>
        <taxon>Bacteria</taxon>
        <taxon>Pseudomonadati</taxon>
        <taxon>Lentisphaerota</taxon>
        <taxon>Lentisphaeria</taxon>
        <taxon>Victivallales</taxon>
        <taxon>Victivallaceae</taxon>
        <taxon>Victivallis</taxon>
    </lineage>
</organism>
<dbReference type="Gene3D" id="3.40.50.10130">
    <property type="match status" value="1"/>
</dbReference>
<dbReference type="Pfam" id="PF02732">
    <property type="entry name" value="ERCC4"/>
    <property type="match status" value="1"/>
</dbReference>
<name>A0A844G1S2_9BACT</name>
<dbReference type="AlphaFoldDB" id="A0A844G1S2"/>
<dbReference type="InterPro" id="IPR006166">
    <property type="entry name" value="ERCC4_domain"/>
</dbReference>
<evidence type="ECO:0000313" key="2">
    <source>
        <dbReference type="EMBL" id="MST97587.1"/>
    </source>
</evidence>
<reference evidence="2 3" key="1">
    <citation type="submission" date="2019-08" db="EMBL/GenBank/DDBJ databases">
        <title>In-depth cultivation of the pig gut microbiome towards novel bacterial diversity and tailored functional studies.</title>
        <authorList>
            <person name="Wylensek D."/>
            <person name="Hitch T.C.A."/>
            <person name="Clavel T."/>
        </authorList>
    </citation>
    <scope>NUCLEOTIDE SEQUENCE [LARGE SCALE GENOMIC DNA]</scope>
    <source>
        <strain evidence="2 3">BBE-744-WT-12</strain>
    </source>
</reference>
<dbReference type="GO" id="GO:0004518">
    <property type="term" value="F:nuclease activity"/>
    <property type="evidence" value="ECO:0007669"/>
    <property type="project" value="InterPro"/>
</dbReference>
<evidence type="ECO:0000259" key="1">
    <source>
        <dbReference type="SMART" id="SM00891"/>
    </source>
</evidence>
<sequence>MGEFRIVIDTREQTPWSFPPEISVEIGTLKTGDYALAGDDAFAIERKSKDDFLGTVSTGWGRFCRELNRMEAAGFPAKPVIVECDFSAFCFSERNGEIIPPDHEHYKLTPQFVMKRIGQLTARGAAVIFAGNPEFASALALAILKERHEALNQ</sequence>
<keyword evidence="3" id="KW-1185">Reference proteome</keyword>
<accession>A0A844G1S2</accession>
<proteinExistence type="predicted"/>
<dbReference type="GO" id="GO:0006259">
    <property type="term" value="P:DNA metabolic process"/>
    <property type="evidence" value="ECO:0007669"/>
    <property type="project" value="UniProtKB-ARBA"/>
</dbReference>
<evidence type="ECO:0000313" key="3">
    <source>
        <dbReference type="Proteomes" id="UP000435649"/>
    </source>
</evidence>
<dbReference type="SUPFAM" id="SSF52980">
    <property type="entry name" value="Restriction endonuclease-like"/>
    <property type="match status" value="1"/>
</dbReference>
<dbReference type="InterPro" id="IPR011335">
    <property type="entry name" value="Restrct_endonuc-II-like"/>
</dbReference>
<comment type="caution">
    <text evidence="2">The sequence shown here is derived from an EMBL/GenBank/DDBJ whole genome shotgun (WGS) entry which is preliminary data.</text>
</comment>
<dbReference type="GO" id="GO:0003677">
    <property type="term" value="F:DNA binding"/>
    <property type="evidence" value="ECO:0007669"/>
    <property type="project" value="InterPro"/>
</dbReference>
<protein>
    <recommendedName>
        <fullName evidence="1">ERCC4 domain-containing protein</fullName>
    </recommendedName>
</protein>
<dbReference type="SMART" id="SM00891">
    <property type="entry name" value="ERCC4"/>
    <property type="match status" value="1"/>
</dbReference>
<dbReference type="RefSeq" id="WP_154418562.1">
    <property type="nucleotide sequence ID" value="NZ_VUNS01000011.1"/>
</dbReference>
<dbReference type="Proteomes" id="UP000435649">
    <property type="component" value="Unassembled WGS sequence"/>
</dbReference>